<dbReference type="AlphaFoldDB" id="A0A1H8AIB2"/>
<proteinExistence type="predicted"/>
<name>A0A1H8AIB2_9PROT</name>
<dbReference type="EMBL" id="FOCP01000001">
    <property type="protein sequence ID" value="SEM70460.1"/>
    <property type="molecule type" value="Genomic_DNA"/>
</dbReference>
<reference evidence="1 2" key="1">
    <citation type="submission" date="2016-10" db="EMBL/GenBank/DDBJ databases">
        <authorList>
            <person name="de Groot N.N."/>
        </authorList>
    </citation>
    <scope>NUCLEOTIDE SEQUENCE [LARGE SCALE GENOMIC DNA]</scope>
    <source>
        <strain evidence="1 2">Nm22</strain>
    </source>
</reference>
<dbReference type="Pfam" id="PF13689">
    <property type="entry name" value="DUF4154"/>
    <property type="match status" value="1"/>
</dbReference>
<gene>
    <name evidence="1" type="ORF">SAMN05216325_101164</name>
</gene>
<dbReference type="Proteomes" id="UP000199459">
    <property type="component" value="Unassembled WGS sequence"/>
</dbReference>
<evidence type="ECO:0008006" key="3">
    <source>
        <dbReference type="Google" id="ProtNLM"/>
    </source>
</evidence>
<organism evidence="1 2">
    <name type="scientific">Nitrosomonas marina</name>
    <dbReference type="NCBI Taxonomy" id="917"/>
    <lineage>
        <taxon>Bacteria</taxon>
        <taxon>Pseudomonadati</taxon>
        <taxon>Pseudomonadota</taxon>
        <taxon>Betaproteobacteria</taxon>
        <taxon>Nitrosomonadales</taxon>
        <taxon>Nitrosomonadaceae</taxon>
        <taxon>Nitrosomonas</taxon>
    </lineage>
</organism>
<dbReference type="InterPro" id="IPR025293">
    <property type="entry name" value="YfiR/HmsC-like"/>
</dbReference>
<protein>
    <recommendedName>
        <fullName evidence="3">DUF4154 domain-containing protein</fullName>
    </recommendedName>
</protein>
<evidence type="ECO:0000313" key="1">
    <source>
        <dbReference type="EMBL" id="SEM70460.1"/>
    </source>
</evidence>
<evidence type="ECO:0000313" key="2">
    <source>
        <dbReference type="Proteomes" id="UP000199459"/>
    </source>
</evidence>
<sequence>MANADEPVEYKVKAAFIYNFIAFTQWPEETGQTLNVCFHGEDYFENEIDKLQHRSVNNHQLSVIRTDSIDQLQDCQVVFFSKSEREKFPALLDALQDKPVLTLADSPDAAAQGIAINMVLVNEKIVFEINLNRARSSGLNISARLLNLATKVY</sequence>
<accession>A0A1H8AIB2</accession>